<protein>
    <submittedName>
        <fullName evidence="1">Uncharacterized protein</fullName>
    </submittedName>
</protein>
<evidence type="ECO:0000313" key="1">
    <source>
        <dbReference type="EMBL" id="KAJ8677029.1"/>
    </source>
</evidence>
<keyword evidence="2" id="KW-1185">Reference proteome</keyword>
<evidence type="ECO:0000313" key="2">
    <source>
        <dbReference type="Proteomes" id="UP001239111"/>
    </source>
</evidence>
<dbReference type="EMBL" id="CM056742">
    <property type="protein sequence ID" value="KAJ8677029.1"/>
    <property type="molecule type" value="Genomic_DNA"/>
</dbReference>
<name>A0ACC2P3B9_9HYME</name>
<proteinExistence type="predicted"/>
<gene>
    <name evidence="1" type="ORF">QAD02_012816</name>
</gene>
<sequence length="362" mass="41917">MDYMDQYDQYHDAANDILEFEEEDLDVGVPPLTKRYIRDFQNPFEWYRAHEFTKRYRFSKDVVMFHILPLIEDKLQWENNRGLPVPPPIQVVISLRYYATGHFQREVGDLHGFSQSTVCRVIHRVSIALAELLHEFVHFPRTRLEQLFNIQEFYNRGGVPGVAGVIDGVHIEIISPGKSIGEIFRNRKGYFSINVLVVVDNRGRILHIDVRNPGSVHDSTCVDRSGLNIIFIEHRVEGNLVGDNGFANLPYLLTAFDKPTDEAQKLYNKCIILTRNVVERIFGGWKQKFQCLKGIILYYIDNTISIICATAVLWNIHIDLKLPIGEDLQNVVFEEAAFTVPARPGSNGLRYRLEFVQRHFQR</sequence>
<organism evidence="1 2">
    <name type="scientific">Eretmocerus hayati</name>
    <dbReference type="NCBI Taxonomy" id="131215"/>
    <lineage>
        <taxon>Eukaryota</taxon>
        <taxon>Metazoa</taxon>
        <taxon>Ecdysozoa</taxon>
        <taxon>Arthropoda</taxon>
        <taxon>Hexapoda</taxon>
        <taxon>Insecta</taxon>
        <taxon>Pterygota</taxon>
        <taxon>Neoptera</taxon>
        <taxon>Endopterygota</taxon>
        <taxon>Hymenoptera</taxon>
        <taxon>Apocrita</taxon>
        <taxon>Proctotrupomorpha</taxon>
        <taxon>Chalcidoidea</taxon>
        <taxon>Aphelinidae</taxon>
        <taxon>Aphelininae</taxon>
        <taxon>Eretmocerus</taxon>
    </lineage>
</organism>
<accession>A0ACC2P3B9</accession>
<comment type="caution">
    <text evidence="1">The sequence shown here is derived from an EMBL/GenBank/DDBJ whole genome shotgun (WGS) entry which is preliminary data.</text>
</comment>
<reference evidence="1" key="1">
    <citation type="submission" date="2023-04" db="EMBL/GenBank/DDBJ databases">
        <title>A chromosome-level genome assembly of the parasitoid wasp Eretmocerus hayati.</title>
        <authorList>
            <person name="Zhong Y."/>
            <person name="Liu S."/>
            <person name="Liu Y."/>
        </authorList>
    </citation>
    <scope>NUCLEOTIDE SEQUENCE</scope>
    <source>
        <strain evidence="1">ZJU_SS_LIU_2023</strain>
    </source>
</reference>
<dbReference type="Proteomes" id="UP001239111">
    <property type="component" value="Chromosome 2"/>
</dbReference>